<dbReference type="PRINTS" id="PR00178">
    <property type="entry name" value="FATTYACIDBP"/>
</dbReference>
<evidence type="ECO:0000256" key="1">
    <source>
        <dbReference type="ARBA" id="ARBA00008390"/>
    </source>
</evidence>
<dbReference type="SUPFAM" id="SSF50814">
    <property type="entry name" value="Lipocalins"/>
    <property type="match status" value="1"/>
</dbReference>
<evidence type="ECO:0000259" key="2">
    <source>
        <dbReference type="Pfam" id="PF00061"/>
    </source>
</evidence>
<feature type="domain" description="Lipocalin/cytosolic fatty-acid binding" evidence="2">
    <location>
        <begin position="7"/>
        <end position="114"/>
    </location>
</feature>
<dbReference type="GO" id="GO:0008289">
    <property type="term" value="F:lipid binding"/>
    <property type="evidence" value="ECO:0007669"/>
    <property type="project" value="InterPro"/>
</dbReference>
<protein>
    <submittedName>
        <fullName evidence="3">Acid-binding, adipocyte-like</fullName>
    </submittedName>
</protein>
<gene>
    <name evidence="3" type="ORF">PODLI_1B012910</name>
</gene>
<dbReference type="EMBL" id="OX395132">
    <property type="protein sequence ID" value="CAI5779323.1"/>
    <property type="molecule type" value="Genomic_DNA"/>
</dbReference>
<reference evidence="3" key="1">
    <citation type="submission" date="2022-12" db="EMBL/GenBank/DDBJ databases">
        <authorList>
            <person name="Alioto T."/>
            <person name="Alioto T."/>
            <person name="Gomez Garrido J."/>
        </authorList>
    </citation>
    <scope>NUCLEOTIDE SEQUENCE</scope>
</reference>
<dbReference type="InterPro" id="IPR000463">
    <property type="entry name" value="Fatty_acid-bd"/>
</dbReference>
<dbReference type="FunFam" id="2.40.128.20:FF:000001">
    <property type="entry name" value="Fatty acid-binding protein, adipocyte"/>
    <property type="match status" value="1"/>
</dbReference>
<keyword evidence="4" id="KW-1185">Reference proteome</keyword>
<accession>A0AA35KL10</accession>
<dbReference type="Proteomes" id="UP001178461">
    <property type="component" value="Chromosome 7"/>
</dbReference>
<dbReference type="Gene3D" id="2.40.128.20">
    <property type="match status" value="1"/>
</dbReference>
<sequence>MCEQFLGTWKLVSTEKFDDYMKELGVGFPTRKVAGIAKPNVIISCNGDVITIKTESSLKNTEISFKLGEPFDETTADDRKVKSIVTLDNGSLNQLQKWDGKETTIKRKIEDGKLVVVSSFFPLYLYCNVKVEMEKLCTIANERER</sequence>
<evidence type="ECO:0000313" key="4">
    <source>
        <dbReference type="Proteomes" id="UP001178461"/>
    </source>
</evidence>
<dbReference type="AlphaFoldDB" id="A0AA35KL10"/>
<proteinExistence type="inferred from homology"/>
<dbReference type="Pfam" id="PF00061">
    <property type="entry name" value="Lipocalin"/>
    <property type="match status" value="1"/>
</dbReference>
<dbReference type="InterPro" id="IPR012674">
    <property type="entry name" value="Calycin"/>
</dbReference>
<organism evidence="3 4">
    <name type="scientific">Podarcis lilfordi</name>
    <name type="common">Lilford's wall lizard</name>
    <dbReference type="NCBI Taxonomy" id="74358"/>
    <lineage>
        <taxon>Eukaryota</taxon>
        <taxon>Metazoa</taxon>
        <taxon>Chordata</taxon>
        <taxon>Craniata</taxon>
        <taxon>Vertebrata</taxon>
        <taxon>Euteleostomi</taxon>
        <taxon>Lepidosauria</taxon>
        <taxon>Squamata</taxon>
        <taxon>Bifurcata</taxon>
        <taxon>Unidentata</taxon>
        <taxon>Episquamata</taxon>
        <taxon>Laterata</taxon>
        <taxon>Lacertibaenia</taxon>
        <taxon>Lacertidae</taxon>
        <taxon>Podarcis</taxon>
    </lineage>
</organism>
<evidence type="ECO:0000313" key="3">
    <source>
        <dbReference type="EMBL" id="CAI5779323.1"/>
    </source>
</evidence>
<dbReference type="InterPro" id="IPR031259">
    <property type="entry name" value="ILBP"/>
</dbReference>
<name>A0AA35KL10_9SAUR</name>
<comment type="similarity">
    <text evidence="1">Belongs to the calycin superfamily. Fatty-acid binding protein (FABP) family.</text>
</comment>
<dbReference type="PANTHER" id="PTHR11955">
    <property type="entry name" value="FATTY ACID BINDING PROTEIN"/>
    <property type="match status" value="1"/>
</dbReference>
<dbReference type="InterPro" id="IPR000566">
    <property type="entry name" value="Lipocln_cytosolic_FA-bd_dom"/>
</dbReference>